<feature type="transmembrane region" description="Helical" evidence="1">
    <location>
        <begin position="41"/>
        <end position="66"/>
    </location>
</feature>
<keyword evidence="1" id="KW-1133">Transmembrane helix</keyword>
<accession>A0A7S1SWI9</accession>
<dbReference type="AlphaFoldDB" id="A0A7S1SWI9"/>
<organism evidence="2">
    <name type="scientific">Tetraselmis chuii</name>
    <dbReference type="NCBI Taxonomy" id="63592"/>
    <lineage>
        <taxon>Eukaryota</taxon>
        <taxon>Viridiplantae</taxon>
        <taxon>Chlorophyta</taxon>
        <taxon>core chlorophytes</taxon>
        <taxon>Chlorodendrophyceae</taxon>
        <taxon>Chlorodendrales</taxon>
        <taxon>Chlorodendraceae</taxon>
        <taxon>Tetraselmis</taxon>
    </lineage>
</organism>
<proteinExistence type="predicted"/>
<keyword evidence="1" id="KW-0472">Membrane</keyword>
<dbReference type="EMBL" id="HBGG01025434">
    <property type="protein sequence ID" value="CAD9210936.1"/>
    <property type="molecule type" value="Transcribed_RNA"/>
</dbReference>
<gene>
    <name evidence="2" type="ORF">TCHU04912_LOCUS13175</name>
</gene>
<keyword evidence="1" id="KW-0812">Transmembrane</keyword>
<sequence length="237" mass="25548">MLADTVSSAVSAGFATARAVVEDYASQYVEIYAQELEYAKYGVVAVTVATAYTGTVLAAYCTGELIGLPRGWVGSTVLSTVSLPALVTYATVGAIYASSGAIFGFKHVNRKLKQQVYKLLPHYVSPVEEKRIFAVVKDGKLWYEALGGGAAEGPIDLPGLDEQVTGSFEYEGTIYFAWKTGRLSHPLLACHAPSESKLWGMMDWSAQAVFAHRDRTFLIKDGMVAALAPAPFKYNAI</sequence>
<evidence type="ECO:0000256" key="1">
    <source>
        <dbReference type="SAM" id="Phobius"/>
    </source>
</evidence>
<feature type="transmembrane region" description="Helical" evidence="1">
    <location>
        <begin position="86"/>
        <end position="105"/>
    </location>
</feature>
<evidence type="ECO:0000313" key="2">
    <source>
        <dbReference type="EMBL" id="CAD9210936.1"/>
    </source>
</evidence>
<protein>
    <submittedName>
        <fullName evidence="2">Uncharacterized protein</fullName>
    </submittedName>
</protein>
<name>A0A7S1SWI9_9CHLO</name>
<reference evidence="2" key="1">
    <citation type="submission" date="2021-01" db="EMBL/GenBank/DDBJ databases">
        <authorList>
            <person name="Corre E."/>
            <person name="Pelletier E."/>
            <person name="Niang G."/>
            <person name="Scheremetjew M."/>
            <person name="Finn R."/>
            <person name="Kale V."/>
            <person name="Holt S."/>
            <person name="Cochrane G."/>
            <person name="Meng A."/>
            <person name="Brown T."/>
            <person name="Cohen L."/>
        </authorList>
    </citation>
    <scope>NUCLEOTIDE SEQUENCE</scope>
    <source>
        <strain evidence="2">PLY429</strain>
    </source>
</reference>